<protein>
    <recommendedName>
        <fullName evidence="1">Autophagy protein ATG5 UblB domain-containing protein</fullName>
    </recommendedName>
</protein>
<feature type="domain" description="Autophagy protein ATG5 UblB" evidence="1">
    <location>
        <begin position="123"/>
        <end position="174"/>
    </location>
</feature>
<proteinExistence type="predicted"/>
<sequence length="177" mass="19985">MAAIRKQQSLNGNVQDSFLCRVMFPLSFLCDQHRDVSLSHTYTVRPIGCDYDTITLGHLLWLLFKTSSTQVLQSADCYAGLRLYGLFFRAMSVFYENATEDTDQGWKSSCVGRFITTYTERHNTLPLPEGLSSDVGNGKGFYFVIQGVVVDLRTPVKYVMELLCGADQCMYLTICVK</sequence>
<dbReference type="EMBL" id="LR877147">
    <property type="protein sequence ID" value="CAD2214283.1"/>
    <property type="molecule type" value="Genomic_DNA"/>
</dbReference>
<organism evidence="2 3">
    <name type="scientific">Angomonas deanei</name>
    <dbReference type="NCBI Taxonomy" id="59799"/>
    <lineage>
        <taxon>Eukaryota</taxon>
        <taxon>Discoba</taxon>
        <taxon>Euglenozoa</taxon>
        <taxon>Kinetoplastea</taxon>
        <taxon>Metakinetoplastina</taxon>
        <taxon>Trypanosomatida</taxon>
        <taxon>Trypanosomatidae</taxon>
        <taxon>Strigomonadinae</taxon>
        <taxon>Angomonas</taxon>
    </lineage>
</organism>
<dbReference type="Pfam" id="PF04106">
    <property type="entry name" value="ATG5_UblB"/>
    <property type="match status" value="1"/>
</dbReference>
<dbReference type="InterPro" id="IPR048318">
    <property type="entry name" value="ATG5_UblB"/>
</dbReference>
<gene>
    <name evidence="2" type="ORF">ADEAN_000172800</name>
</gene>
<dbReference type="Proteomes" id="UP000515908">
    <property type="component" value="Chromosome 03"/>
</dbReference>
<name>S9TL37_9TRYP</name>
<evidence type="ECO:0000259" key="1">
    <source>
        <dbReference type="Pfam" id="PF04106"/>
    </source>
</evidence>
<evidence type="ECO:0000313" key="2">
    <source>
        <dbReference type="EMBL" id="CAD2214283.1"/>
    </source>
</evidence>
<dbReference type="AlphaFoldDB" id="S9TL37"/>
<accession>S9TL37</accession>
<evidence type="ECO:0000313" key="3">
    <source>
        <dbReference type="Proteomes" id="UP000515908"/>
    </source>
</evidence>
<dbReference type="VEuPathDB" id="TriTrypDB:ADEAN_000172800"/>
<keyword evidence="3" id="KW-1185">Reference proteome</keyword>
<reference evidence="2 3" key="1">
    <citation type="submission" date="2020-08" db="EMBL/GenBank/DDBJ databases">
        <authorList>
            <person name="Newling K."/>
            <person name="Davey J."/>
            <person name="Forrester S."/>
        </authorList>
    </citation>
    <scope>NUCLEOTIDE SEQUENCE [LARGE SCALE GENOMIC DNA]</scope>
    <source>
        <strain evidence="3">Crithidia deanei Carvalho (ATCC PRA-265)</strain>
    </source>
</reference>